<evidence type="ECO:0000313" key="6">
    <source>
        <dbReference type="EMBL" id="MBO0950155.1"/>
    </source>
</evidence>
<dbReference type="EMBL" id="JAFMYW010000004">
    <property type="protein sequence ID" value="MBO0950155.1"/>
    <property type="molecule type" value="Genomic_DNA"/>
</dbReference>
<evidence type="ECO:0000256" key="4">
    <source>
        <dbReference type="ARBA" id="ARBA00023136"/>
    </source>
</evidence>
<comment type="subcellular location">
    <subcellularLocation>
        <location evidence="1">Membrane</location>
        <topology evidence="1">Multi-pass membrane protein</topology>
    </subcellularLocation>
</comment>
<reference evidence="6 7" key="1">
    <citation type="submission" date="2021-03" db="EMBL/GenBank/DDBJ databases">
        <title>Fibrella sp. HMF5405 genome sequencing and assembly.</title>
        <authorList>
            <person name="Kang H."/>
            <person name="Kim H."/>
            <person name="Bae S."/>
            <person name="Joh K."/>
        </authorList>
    </citation>
    <scope>NUCLEOTIDE SEQUENCE [LARGE SCALE GENOMIC DNA]</scope>
    <source>
        <strain evidence="6 7">HMF5405</strain>
    </source>
</reference>
<feature type="transmembrane region" description="Helical" evidence="5">
    <location>
        <begin position="81"/>
        <end position="106"/>
    </location>
</feature>
<dbReference type="InterPro" id="IPR002293">
    <property type="entry name" value="AA/rel_permease1"/>
</dbReference>
<feature type="transmembrane region" description="Helical" evidence="5">
    <location>
        <begin position="406"/>
        <end position="422"/>
    </location>
</feature>
<dbReference type="Proteomes" id="UP000664628">
    <property type="component" value="Unassembled WGS sequence"/>
</dbReference>
<dbReference type="PANTHER" id="PTHR11785">
    <property type="entry name" value="AMINO ACID TRANSPORTER"/>
    <property type="match status" value="1"/>
</dbReference>
<feature type="transmembrane region" description="Helical" evidence="5">
    <location>
        <begin position="222"/>
        <end position="241"/>
    </location>
</feature>
<dbReference type="PIRSF" id="PIRSF006060">
    <property type="entry name" value="AA_transporter"/>
    <property type="match status" value="1"/>
</dbReference>
<name>A0ABS3JJG9_9BACT</name>
<dbReference type="PANTHER" id="PTHR11785:SF512">
    <property type="entry name" value="SOBREMESA, ISOFORM B"/>
    <property type="match status" value="1"/>
</dbReference>
<evidence type="ECO:0000256" key="1">
    <source>
        <dbReference type="ARBA" id="ARBA00004141"/>
    </source>
</evidence>
<feature type="transmembrane region" description="Helical" evidence="5">
    <location>
        <begin position="382"/>
        <end position="400"/>
    </location>
</feature>
<feature type="transmembrane region" description="Helical" evidence="5">
    <location>
        <begin position="149"/>
        <end position="168"/>
    </location>
</feature>
<dbReference type="InterPro" id="IPR050598">
    <property type="entry name" value="AminoAcid_Transporter"/>
</dbReference>
<organism evidence="6 7">
    <name type="scientific">Fibrella forsythiae</name>
    <dbReference type="NCBI Taxonomy" id="2817061"/>
    <lineage>
        <taxon>Bacteria</taxon>
        <taxon>Pseudomonadati</taxon>
        <taxon>Bacteroidota</taxon>
        <taxon>Cytophagia</taxon>
        <taxon>Cytophagales</taxon>
        <taxon>Spirosomataceae</taxon>
        <taxon>Fibrella</taxon>
    </lineage>
</organism>
<gene>
    <name evidence="6" type="ORF">J2I46_16290</name>
</gene>
<dbReference type="RefSeq" id="WP_207330091.1">
    <property type="nucleotide sequence ID" value="NZ_JAFMYW010000004.1"/>
</dbReference>
<feature type="transmembrane region" description="Helical" evidence="5">
    <location>
        <begin position="188"/>
        <end position="210"/>
    </location>
</feature>
<evidence type="ECO:0000256" key="5">
    <source>
        <dbReference type="SAM" id="Phobius"/>
    </source>
</evidence>
<feature type="transmembrane region" description="Helical" evidence="5">
    <location>
        <begin position="118"/>
        <end position="137"/>
    </location>
</feature>
<evidence type="ECO:0000313" key="7">
    <source>
        <dbReference type="Proteomes" id="UP000664628"/>
    </source>
</evidence>
<feature type="transmembrane region" description="Helical" evidence="5">
    <location>
        <begin position="277"/>
        <end position="296"/>
    </location>
</feature>
<keyword evidence="4 5" id="KW-0472">Membrane</keyword>
<keyword evidence="2 5" id="KW-0812">Transmembrane</keyword>
<keyword evidence="7" id="KW-1185">Reference proteome</keyword>
<dbReference type="Pfam" id="PF13520">
    <property type="entry name" value="AA_permease_2"/>
    <property type="match status" value="1"/>
</dbReference>
<evidence type="ECO:0000256" key="3">
    <source>
        <dbReference type="ARBA" id="ARBA00022989"/>
    </source>
</evidence>
<protein>
    <submittedName>
        <fullName evidence="6">APC family permease</fullName>
    </submittedName>
</protein>
<comment type="caution">
    <text evidence="6">The sequence shown here is derived from an EMBL/GenBank/DDBJ whole genome shotgun (WGS) entry which is preliminary data.</text>
</comment>
<feature type="transmembrane region" description="Helical" evidence="5">
    <location>
        <begin position="322"/>
        <end position="339"/>
    </location>
</feature>
<sequence length="426" mass="46112">MKISWRTACALVISNMVGTGVFTSLGFQLAVVQNTWSIVLLWVLGGVLALIGAFTFAELGTHYAHENGGDYVFISKGLHPFLGYLSAWVSLVGGFAAPVAIAGKAMESYLAPFGIPNLRLLTVVLVLLIGLLHSFSLRQSSVFQNVTTLVKIGFIAAILAIGVFVAAIPGNALRWDTSYQAEVFTSPFAVSLLYVTYAYTGWNAAAYIVAEIRDPRRNLPRALLLGTLGVAVIYVSLQLVLLKFASVAQLQGQVDVAVISLGGTPLANVLGTSGGRWVSAGIAFQLIATMSSYVWIGGRVTQRMAQDFPLWHFFGKQSAQQIPVRAIWLQVGITLLLLFSGTLEQVLLCTSFVLQLMGTLAVASLLRTPRQPGDFPSPWRPWLQWAYITFSLFVLGFILTDRPRESLIGLAVVAVGGATYWLRPGR</sequence>
<dbReference type="Gene3D" id="1.20.1740.10">
    <property type="entry name" value="Amino acid/polyamine transporter I"/>
    <property type="match status" value="1"/>
</dbReference>
<evidence type="ECO:0000256" key="2">
    <source>
        <dbReference type="ARBA" id="ARBA00022692"/>
    </source>
</evidence>
<keyword evidence="3 5" id="KW-1133">Transmembrane helix</keyword>
<proteinExistence type="predicted"/>
<accession>A0ABS3JJG9</accession>
<feature type="transmembrane region" description="Helical" evidence="5">
    <location>
        <begin position="36"/>
        <end position="60"/>
    </location>
</feature>